<protein>
    <submittedName>
        <fullName evidence="1">Uncharacterized protein</fullName>
    </submittedName>
</protein>
<accession>A0A4Y9A722</accession>
<dbReference type="RefSeq" id="WP_135111457.1">
    <property type="nucleotide sequence ID" value="NZ_SRHY01000051.1"/>
</dbReference>
<reference evidence="1 2" key="1">
    <citation type="submission" date="2019-03" db="EMBL/GenBank/DDBJ databases">
        <title>Genome sequence of Lentibacillus salicampi ATCC BAA-719.</title>
        <authorList>
            <person name="Maclea K.S."/>
            <person name="Simoes Junior M."/>
        </authorList>
    </citation>
    <scope>NUCLEOTIDE SEQUENCE [LARGE SCALE GENOMIC DNA]</scope>
    <source>
        <strain evidence="1 2">ATCC BAA-719</strain>
    </source>
</reference>
<proteinExistence type="predicted"/>
<comment type="caution">
    <text evidence="1">The sequence shown here is derived from an EMBL/GenBank/DDBJ whole genome shotgun (WGS) entry which is preliminary data.</text>
</comment>
<dbReference type="Proteomes" id="UP000298484">
    <property type="component" value="Unassembled WGS sequence"/>
</dbReference>
<gene>
    <name evidence="1" type="ORF">E4U82_17485</name>
</gene>
<sequence length="94" mass="10792">MLSCLILHHKTITSLTKIMLLRTVFHEEEFEIHVIGQGTVIMYLWNVDKAVILQAALIFETEQIETGFGFGDCKRNALNNAQAIYNHPQNYQQS</sequence>
<dbReference type="OrthoDB" id="2705124at2"/>
<dbReference type="EMBL" id="SRHY01000051">
    <property type="protein sequence ID" value="TFJ91483.1"/>
    <property type="molecule type" value="Genomic_DNA"/>
</dbReference>
<keyword evidence="2" id="KW-1185">Reference proteome</keyword>
<name>A0A4Y9A722_9BACI</name>
<organism evidence="1 2">
    <name type="scientific">Lentibacillus salicampi</name>
    <dbReference type="NCBI Taxonomy" id="175306"/>
    <lineage>
        <taxon>Bacteria</taxon>
        <taxon>Bacillati</taxon>
        <taxon>Bacillota</taxon>
        <taxon>Bacilli</taxon>
        <taxon>Bacillales</taxon>
        <taxon>Bacillaceae</taxon>
        <taxon>Lentibacillus</taxon>
    </lineage>
</organism>
<evidence type="ECO:0000313" key="2">
    <source>
        <dbReference type="Proteomes" id="UP000298484"/>
    </source>
</evidence>
<evidence type="ECO:0000313" key="1">
    <source>
        <dbReference type="EMBL" id="TFJ91483.1"/>
    </source>
</evidence>
<dbReference type="AlphaFoldDB" id="A0A4Y9A722"/>